<keyword evidence="4" id="KW-1185">Reference proteome</keyword>
<dbReference type="PANTHER" id="PTHR37290">
    <property type="entry name" value="INNER MEMBRANE PROTEIN YIAA-RELATED"/>
    <property type="match status" value="1"/>
</dbReference>
<dbReference type="InterPro" id="IPR038972">
    <property type="entry name" value="YiaA-like"/>
</dbReference>
<sequence>MSTEENLNLPQSNAWNMFTIISFIVAAAMMAGGIYFLEASFAAKGFYSMSALMLVHTTVSITKTLRDREESQRLHNRIEDAKTEKLLKEVGENIAA</sequence>
<keyword evidence="1" id="KW-0812">Transmembrane</keyword>
<dbReference type="Proteomes" id="UP000183400">
    <property type="component" value="Unassembled WGS sequence"/>
</dbReference>
<dbReference type="Pfam" id="PF05360">
    <property type="entry name" value="YiaAB"/>
    <property type="match status" value="1"/>
</dbReference>
<dbReference type="InterPro" id="IPR008024">
    <property type="entry name" value="YiaAB"/>
</dbReference>
<keyword evidence="1" id="KW-0472">Membrane</keyword>
<accession>A0A1H2ZLX0</accession>
<feature type="domain" description="YiaAB two helix" evidence="2">
    <location>
        <begin position="15"/>
        <end position="67"/>
    </location>
</feature>
<dbReference type="GO" id="GO:0006974">
    <property type="term" value="P:DNA damage response"/>
    <property type="evidence" value="ECO:0007669"/>
    <property type="project" value="TreeGrafter"/>
</dbReference>
<dbReference type="PANTHER" id="PTHR37290:SF1">
    <property type="entry name" value="INNER MEMBRANE PROTEIN YIAA"/>
    <property type="match status" value="1"/>
</dbReference>
<dbReference type="STRING" id="985054.SAMN05444358_103285"/>
<evidence type="ECO:0000313" key="3">
    <source>
        <dbReference type="EMBL" id="SDX18346.1"/>
    </source>
</evidence>
<gene>
    <name evidence="3" type="ORF">SAMN05444358_103285</name>
</gene>
<evidence type="ECO:0000313" key="4">
    <source>
        <dbReference type="Proteomes" id="UP000183400"/>
    </source>
</evidence>
<reference evidence="4" key="1">
    <citation type="submission" date="2016-10" db="EMBL/GenBank/DDBJ databases">
        <authorList>
            <person name="Varghese N."/>
            <person name="Submissions S."/>
        </authorList>
    </citation>
    <scope>NUCLEOTIDE SEQUENCE [LARGE SCALE GENOMIC DNA]</scope>
    <source>
        <strain evidence="4">DSM 27839</strain>
    </source>
</reference>
<dbReference type="GO" id="GO:0005886">
    <property type="term" value="C:plasma membrane"/>
    <property type="evidence" value="ECO:0007669"/>
    <property type="project" value="TreeGrafter"/>
</dbReference>
<name>A0A1H2ZLX0_9RHOB</name>
<dbReference type="EMBL" id="FNNP01000003">
    <property type="protein sequence ID" value="SDX18346.1"/>
    <property type="molecule type" value="Genomic_DNA"/>
</dbReference>
<evidence type="ECO:0000256" key="1">
    <source>
        <dbReference type="SAM" id="Phobius"/>
    </source>
</evidence>
<dbReference type="AlphaFoldDB" id="A0A1H2ZLX0"/>
<organism evidence="3 4">
    <name type="scientific">Ruegeria halocynthiae</name>
    <dbReference type="NCBI Taxonomy" id="985054"/>
    <lineage>
        <taxon>Bacteria</taxon>
        <taxon>Pseudomonadati</taxon>
        <taxon>Pseudomonadota</taxon>
        <taxon>Alphaproteobacteria</taxon>
        <taxon>Rhodobacterales</taxon>
        <taxon>Roseobacteraceae</taxon>
        <taxon>Ruegeria</taxon>
    </lineage>
</organism>
<proteinExistence type="predicted"/>
<protein>
    <recommendedName>
        <fullName evidence="2">YiaAB two helix domain-containing protein</fullName>
    </recommendedName>
</protein>
<evidence type="ECO:0000259" key="2">
    <source>
        <dbReference type="Pfam" id="PF05360"/>
    </source>
</evidence>
<keyword evidence="1" id="KW-1133">Transmembrane helix</keyword>
<dbReference type="eggNOG" id="COG4298">
    <property type="taxonomic scope" value="Bacteria"/>
</dbReference>
<dbReference type="OrthoDB" id="163792at2"/>
<feature type="transmembrane region" description="Helical" evidence="1">
    <location>
        <begin position="15"/>
        <end position="37"/>
    </location>
</feature>
<dbReference type="RefSeq" id="WP_074737074.1">
    <property type="nucleotide sequence ID" value="NZ_FNNP01000003.1"/>
</dbReference>